<organism evidence="2 3">
    <name type="scientific">Frankia alni (strain DSM 45986 / CECT 9034 / ACN14a)</name>
    <dbReference type="NCBI Taxonomy" id="326424"/>
    <lineage>
        <taxon>Bacteria</taxon>
        <taxon>Bacillati</taxon>
        <taxon>Actinomycetota</taxon>
        <taxon>Actinomycetes</taxon>
        <taxon>Frankiales</taxon>
        <taxon>Frankiaceae</taxon>
        <taxon>Frankia</taxon>
    </lineage>
</organism>
<dbReference type="InterPro" id="IPR045431">
    <property type="entry name" value="EAD2"/>
</dbReference>
<dbReference type="AlphaFoldDB" id="Q0RU23"/>
<name>Q0RU23_FRAAA</name>
<evidence type="ECO:0000313" key="2">
    <source>
        <dbReference type="EMBL" id="CAJ58921.1"/>
    </source>
</evidence>
<protein>
    <recommendedName>
        <fullName evidence="1">Effector-associated domain-containing protein</fullName>
    </recommendedName>
</protein>
<dbReference type="Pfam" id="PF19956">
    <property type="entry name" value="EAD2"/>
    <property type="match status" value="1"/>
</dbReference>
<dbReference type="RefSeq" id="WP_011601502.1">
    <property type="nucleotide sequence ID" value="NC_008278.1"/>
</dbReference>
<reference evidence="2 3" key="1">
    <citation type="journal article" date="2007" name="Genome Res.">
        <title>Genome characteristics of facultatively symbiotic Frankia sp. strains reflect host range and host plant biogeography.</title>
        <authorList>
            <person name="Normand P."/>
            <person name="Lapierre P."/>
            <person name="Tisa L.S."/>
            <person name="Gogarten J.P."/>
            <person name="Alloisio N."/>
            <person name="Bagnarol E."/>
            <person name="Bassi C.A."/>
            <person name="Berry A.M."/>
            <person name="Bickhart D.M."/>
            <person name="Choisne N."/>
            <person name="Couloux A."/>
            <person name="Cournoyer B."/>
            <person name="Cruveiller S."/>
            <person name="Daubin V."/>
            <person name="Demange N."/>
            <person name="Francino M.P."/>
            <person name="Goltsman E."/>
            <person name="Huang Y."/>
            <person name="Kopp O.R."/>
            <person name="Labarre L."/>
            <person name="Lapidus A."/>
            <person name="Lavire C."/>
            <person name="Marechal J."/>
            <person name="Martinez M."/>
            <person name="Mastronunzio J.E."/>
            <person name="Mullin B.C."/>
            <person name="Niemann J."/>
            <person name="Pujic P."/>
            <person name="Rawnsley T."/>
            <person name="Rouy Z."/>
            <person name="Schenowitz C."/>
            <person name="Sellstedt A."/>
            <person name="Tavares F."/>
            <person name="Tomkins J.P."/>
            <person name="Vallenet D."/>
            <person name="Valverde C."/>
            <person name="Wall L.G."/>
            <person name="Wang Y."/>
            <person name="Medigue C."/>
            <person name="Benson D.R."/>
        </authorList>
    </citation>
    <scope>NUCLEOTIDE SEQUENCE [LARGE SCALE GENOMIC DNA]</scope>
    <source>
        <strain evidence="3">DSM 45986 / CECT 9034 / ACN14a</strain>
    </source>
</reference>
<evidence type="ECO:0000313" key="3">
    <source>
        <dbReference type="Proteomes" id="UP000000657"/>
    </source>
</evidence>
<sequence>MDILDAAPGFAGMAARRLLQDRIARRLGPGRRLHLAEYDVARLWFVALVEQLSEEPDGLSALSRAVGDLRPGSRLALEVARIAAAVGPPHGPTDTVFGTGESR</sequence>
<dbReference type="HOGENOM" id="CLU_2259646_0_0_11"/>
<feature type="domain" description="Effector-associated" evidence="1">
    <location>
        <begin position="1"/>
        <end position="83"/>
    </location>
</feature>
<accession>Q0RU23</accession>
<gene>
    <name evidence="2" type="ordered locus">FRAAL0244</name>
</gene>
<dbReference type="Proteomes" id="UP000000657">
    <property type="component" value="Chromosome"/>
</dbReference>
<proteinExistence type="predicted"/>
<dbReference type="EMBL" id="CT573213">
    <property type="protein sequence ID" value="CAJ58921.1"/>
    <property type="molecule type" value="Genomic_DNA"/>
</dbReference>
<keyword evidence="3" id="KW-1185">Reference proteome</keyword>
<dbReference type="KEGG" id="fal:FRAAL0244"/>
<evidence type="ECO:0000259" key="1">
    <source>
        <dbReference type="Pfam" id="PF19956"/>
    </source>
</evidence>
<dbReference type="OrthoDB" id="9989522at2"/>